<dbReference type="AlphaFoldDB" id="A0A5M8PWN4"/>
<organism evidence="2 3">
    <name type="scientific">Lasallia pustulata</name>
    <dbReference type="NCBI Taxonomy" id="136370"/>
    <lineage>
        <taxon>Eukaryota</taxon>
        <taxon>Fungi</taxon>
        <taxon>Dikarya</taxon>
        <taxon>Ascomycota</taxon>
        <taxon>Pezizomycotina</taxon>
        <taxon>Lecanoromycetes</taxon>
        <taxon>OSLEUM clade</taxon>
        <taxon>Umbilicariomycetidae</taxon>
        <taxon>Umbilicariales</taxon>
        <taxon>Umbilicariaceae</taxon>
        <taxon>Lasallia</taxon>
    </lineage>
</organism>
<evidence type="ECO:0000313" key="3">
    <source>
        <dbReference type="Proteomes" id="UP000324767"/>
    </source>
</evidence>
<evidence type="ECO:0000313" key="2">
    <source>
        <dbReference type="EMBL" id="KAA6414083.1"/>
    </source>
</evidence>
<gene>
    <name evidence="2" type="ORF">FRX48_02445</name>
</gene>
<feature type="region of interest" description="Disordered" evidence="1">
    <location>
        <begin position="33"/>
        <end position="70"/>
    </location>
</feature>
<sequence>MRAKLMLCMVSYKTNPPQLTRCSSRICGGCPTPHHDDDNEQTSMASLRDAKDIERSIGNDDGSGTPEKTDLAMSKRCLLMTSRIQRSRKLDFQPTMSATAEKLFIIPRIQKIFLPTLSTLKTISPLMP</sequence>
<feature type="compositionally biased region" description="Basic and acidic residues" evidence="1">
    <location>
        <begin position="48"/>
        <end position="58"/>
    </location>
</feature>
<dbReference type="EMBL" id="VXIT01000003">
    <property type="protein sequence ID" value="KAA6414083.1"/>
    <property type="molecule type" value="Genomic_DNA"/>
</dbReference>
<name>A0A5M8PWN4_9LECA</name>
<reference evidence="2 3" key="1">
    <citation type="submission" date="2019-09" db="EMBL/GenBank/DDBJ databases">
        <title>The hologenome of the rock-dwelling lichen Lasallia pustulata.</title>
        <authorList>
            <person name="Greshake Tzovaras B."/>
            <person name="Segers F."/>
            <person name="Bicker A."/>
            <person name="Dal Grande F."/>
            <person name="Otte J."/>
            <person name="Hankeln T."/>
            <person name="Schmitt I."/>
            <person name="Ebersberger I."/>
        </authorList>
    </citation>
    <scope>NUCLEOTIDE SEQUENCE [LARGE SCALE GENOMIC DNA]</scope>
    <source>
        <strain evidence="2">A1-1</strain>
    </source>
</reference>
<dbReference type="Proteomes" id="UP000324767">
    <property type="component" value="Unassembled WGS sequence"/>
</dbReference>
<comment type="caution">
    <text evidence="2">The sequence shown here is derived from an EMBL/GenBank/DDBJ whole genome shotgun (WGS) entry which is preliminary data.</text>
</comment>
<protein>
    <submittedName>
        <fullName evidence="2">Uncharacterized protein</fullName>
    </submittedName>
</protein>
<accession>A0A5M8PWN4</accession>
<proteinExistence type="predicted"/>
<evidence type="ECO:0000256" key="1">
    <source>
        <dbReference type="SAM" id="MobiDB-lite"/>
    </source>
</evidence>